<dbReference type="InterPro" id="IPR036047">
    <property type="entry name" value="F-box-like_dom_sf"/>
</dbReference>
<dbReference type="EMBL" id="CM003533">
    <property type="protein sequence ID" value="RCV30968.1"/>
    <property type="molecule type" value="Genomic_DNA"/>
</dbReference>
<dbReference type="Pfam" id="PF12937">
    <property type="entry name" value="F-box-like"/>
    <property type="match status" value="1"/>
</dbReference>
<feature type="domain" description="F-box" evidence="1">
    <location>
        <begin position="9"/>
        <end position="48"/>
    </location>
</feature>
<dbReference type="Gene3D" id="1.20.1280.50">
    <property type="match status" value="1"/>
</dbReference>
<dbReference type="OrthoDB" id="659406at2759"/>
<proteinExistence type="predicted"/>
<dbReference type="AlphaFoldDB" id="A0A368RLJ9"/>
<name>A0A368RLJ9_SETIT</name>
<evidence type="ECO:0000313" key="2">
    <source>
        <dbReference type="EMBL" id="RCV30968.1"/>
    </source>
</evidence>
<gene>
    <name evidence="2" type="ORF">SETIT_6G138600v2</name>
</gene>
<accession>A0A368RLJ9</accession>
<dbReference type="InterPro" id="IPR001810">
    <property type="entry name" value="F-box_dom"/>
</dbReference>
<protein>
    <recommendedName>
        <fullName evidence="1">F-box domain-containing protein</fullName>
    </recommendedName>
</protein>
<reference evidence="2" key="2">
    <citation type="submission" date="2015-07" db="EMBL/GenBank/DDBJ databases">
        <authorList>
            <person name="Noorani M."/>
        </authorList>
    </citation>
    <scope>NUCLEOTIDE SEQUENCE</scope>
    <source>
        <strain evidence="2">Yugu1</strain>
    </source>
</reference>
<evidence type="ECO:0000259" key="1">
    <source>
        <dbReference type="Pfam" id="PF12937"/>
    </source>
</evidence>
<organism evidence="2">
    <name type="scientific">Setaria italica</name>
    <name type="common">Foxtail millet</name>
    <name type="synonym">Panicum italicum</name>
    <dbReference type="NCBI Taxonomy" id="4555"/>
    <lineage>
        <taxon>Eukaryota</taxon>
        <taxon>Viridiplantae</taxon>
        <taxon>Streptophyta</taxon>
        <taxon>Embryophyta</taxon>
        <taxon>Tracheophyta</taxon>
        <taxon>Spermatophyta</taxon>
        <taxon>Magnoliopsida</taxon>
        <taxon>Liliopsida</taxon>
        <taxon>Poales</taxon>
        <taxon>Poaceae</taxon>
        <taxon>PACMAD clade</taxon>
        <taxon>Panicoideae</taxon>
        <taxon>Panicodae</taxon>
        <taxon>Paniceae</taxon>
        <taxon>Cenchrinae</taxon>
        <taxon>Setaria</taxon>
    </lineage>
</organism>
<reference evidence="2" key="1">
    <citation type="journal article" date="2012" name="Nat. Biotechnol.">
        <title>Reference genome sequence of the model plant Setaria.</title>
        <authorList>
            <person name="Bennetzen J.L."/>
            <person name="Schmutz J."/>
            <person name="Wang H."/>
            <person name="Percifield R."/>
            <person name="Hawkins J."/>
            <person name="Pontaroli A.C."/>
            <person name="Estep M."/>
            <person name="Feng L."/>
            <person name="Vaughn J.N."/>
            <person name="Grimwood J."/>
            <person name="Jenkins J."/>
            <person name="Barry K."/>
            <person name="Lindquist E."/>
            <person name="Hellsten U."/>
            <person name="Deshpande S."/>
            <person name="Wang X."/>
            <person name="Wu X."/>
            <person name="Mitros T."/>
            <person name="Triplett J."/>
            <person name="Yang X."/>
            <person name="Ye C.Y."/>
            <person name="Mauro-Herrera M."/>
            <person name="Wang L."/>
            <person name="Li P."/>
            <person name="Sharma M."/>
            <person name="Sharma R."/>
            <person name="Ronald P.C."/>
            <person name="Panaud O."/>
            <person name="Kellogg E.A."/>
            <person name="Brutnell T.P."/>
            <person name="Doust A.N."/>
            <person name="Tuskan G.A."/>
            <person name="Rokhsar D."/>
            <person name="Devos K.M."/>
        </authorList>
    </citation>
    <scope>NUCLEOTIDE SEQUENCE [LARGE SCALE GENOMIC DNA]</scope>
    <source>
        <strain evidence="2">Yugu1</strain>
    </source>
</reference>
<dbReference type="SUPFAM" id="SSF81383">
    <property type="entry name" value="F-box domain"/>
    <property type="match status" value="1"/>
</dbReference>
<sequence length="363" mass="40643">MVDARTTSIHDLPDDLLEAILLRVSSPVCLARAGAACKLWRRVIAGDRFAARFRSMHAPAVAVYYSNSCRSFRSMAKPWTSIRPSFDPSPSTATGIDPRNFSLHFLSDDVIVGLHRATVLDSRGGLVLIEFDGLQHIRQTFPDELVVCEPLTRRKEKIPRPRGLDDGDCMICIYGRSYLVDAAGEASGFTISMSSFRVLCDMEKAIDHVSPKVDHTRRILGRAGGSWYFYIKGMTWIVLDGSTGEYSSSDLPTTVDWGLDDHTRMYGFSVTDGCDGIKPRIIKLLDLDNTVKMFARLGGNGDEWALEKWHLYLWAQGPGFIIVALEVIWTMELKPAAEEMLNMLYRCTLPCPPALRVCLDEDR</sequence>
<dbReference type="PANTHER" id="PTHR33207">
    <property type="entry name" value="F-BOX DOMAIN CONTAINING PROTEIN-RELATED"/>
    <property type="match status" value="1"/>
</dbReference>